<feature type="transmembrane region" description="Helical" evidence="1">
    <location>
        <begin position="6"/>
        <end position="23"/>
    </location>
</feature>
<name>A0A177CGJ2_9PLEO</name>
<protein>
    <submittedName>
        <fullName evidence="2">Uncharacterized protein</fullName>
    </submittedName>
</protein>
<reference evidence="2 3" key="1">
    <citation type="submission" date="2016-05" db="EMBL/GenBank/DDBJ databases">
        <title>Comparative analysis of secretome profiles of manganese(II)-oxidizing ascomycete fungi.</title>
        <authorList>
            <consortium name="DOE Joint Genome Institute"/>
            <person name="Zeiner C.A."/>
            <person name="Purvine S.O."/>
            <person name="Zink E.M."/>
            <person name="Wu S."/>
            <person name="Pasa-Tolic L."/>
            <person name="Chaput D.L."/>
            <person name="Haridas S."/>
            <person name="Grigoriev I.V."/>
            <person name="Santelli C.M."/>
            <person name="Hansel C.M."/>
        </authorList>
    </citation>
    <scope>NUCLEOTIDE SEQUENCE [LARGE SCALE GENOMIC DNA]</scope>
    <source>
        <strain evidence="2 3">AP3s5-JAC2a</strain>
    </source>
</reference>
<dbReference type="InParanoid" id="A0A177CGJ2"/>
<evidence type="ECO:0000313" key="2">
    <source>
        <dbReference type="EMBL" id="OAG06062.1"/>
    </source>
</evidence>
<evidence type="ECO:0000256" key="1">
    <source>
        <dbReference type="SAM" id="Phobius"/>
    </source>
</evidence>
<dbReference type="Proteomes" id="UP000077069">
    <property type="component" value="Unassembled WGS sequence"/>
</dbReference>
<keyword evidence="1" id="KW-0812">Transmembrane</keyword>
<keyword evidence="1" id="KW-0472">Membrane</keyword>
<dbReference type="RefSeq" id="XP_018036427.1">
    <property type="nucleotide sequence ID" value="XM_018187273.1"/>
</dbReference>
<dbReference type="GeneID" id="28770759"/>
<dbReference type="EMBL" id="KV441552">
    <property type="protein sequence ID" value="OAG06062.1"/>
    <property type="molecule type" value="Genomic_DNA"/>
</dbReference>
<evidence type="ECO:0000313" key="3">
    <source>
        <dbReference type="Proteomes" id="UP000077069"/>
    </source>
</evidence>
<keyword evidence="1" id="KW-1133">Transmembrane helix</keyword>
<accession>A0A177CGJ2</accession>
<gene>
    <name evidence="2" type="ORF">CC84DRAFT_744674</name>
</gene>
<proteinExistence type="predicted"/>
<dbReference type="AlphaFoldDB" id="A0A177CGJ2"/>
<keyword evidence="3" id="KW-1185">Reference proteome</keyword>
<organism evidence="2 3">
    <name type="scientific">Paraphaeosphaeria sporulosa</name>
    <dbReference type="NCBI Taxonomy" id="1460663"/>
    <lineage>
        <taxon>Eukaryota</taxon>
        <taxon>Fungi</taxon>
        <taxon>Dikarya</taxon>
        <taxon>Ascomycota</taxon>
        <taxon>Pezizomycotina</taxon>
        <taxon>Dothideomycetes</taxon>
        <taxon>Pleosporomycetidae</taxon>
        <taxon>Pleosporales</taxon>
        <taxon>Massarineae</taxon>
        <taxon>Didymosphaeriaceae</taxon>
        <taxon>Paraphaeosphaeria</taxon>
    </lineage>
</organism>
<sequence length="74" mass="8438">MLVCSFSGIKFVIIILQFVFLQTRMLRAKMLGLHLAFSRDVSNMTYRRQSQGTWIQYVIGTVLVDTIFGPLLPG</sequence>